<reference evidence="9" key="1">
    <citation type="journal article" date="2019" name="Int. J. Syst. Evol. Microbiol.">
        <title>The Global Catalogue of Microorganisms (GCM) 10K type strain sequencing project: providing services to taxonomists for standard genome sequencing and annotation.</title>
        <authorList>
            <consortium name="The Broad Institute Genomics Platform"/>
            <consortium name="The Broad Institute Genome Sequencing Center for Infectious Disease"/>
            <person name="Wu L."/>
            <person name="Ma J."/>
        </authorList>
    </citation>
    <scope>NUCLEOTIDE SEQUENCE [LARGE SCALE GENOMIC DNA]</scope>
    <source>
        <strain evidence="9">CCUG 53270</strain>
    </source>
</reference>
<feature type="transmembrane region" description="Helical" evidence="7">
    <location>
        <begin position="160"/>
        <end position="181"/>
    </location>
</feature>
<keyword evidence="6 7" id="KW-0472">Membrane</keyword>
<dbReference type="NCBIfam" id="TIGR00797">
    <property type="entry name" value="matE"/>
    <property type="match status" value="1"/>
</dbReference>
<evidence type="ECO:0000256" key="7">
    <source>
        <dbReference type="SAM" id="Phobius"/>
    </source>
</evidence>
<evidence type="ECO:0000256" key="4">
    <source>
        <dbReference type="ARBA" id="ARBA00022692"/>
    </source>
</evidence>
<accession>A0ABW3UHZ4</accession>
<dbReference type="InterPro" id="IPR048279">
    <property type="entry name" value="MdtK-like"/>
</dbReference>
<evidence type="ECO:0000313" key="9">
    <source>
        <dbReference type="Proteomes" id="UP001597180"/>
    </source>
</evidence>
<dbReference type="CDD" id="cd13134">
    <property type="entry name" value="MATE_like_8"/>
    <property type="match status" value="1"/>
</dbReference>
<dbReference type="Proteomes" id="UP001597180">
    <property type="component" value="Unassembled WGS sequence"/>
</dbReference>
<dbReference type="EMBL" id="JBHTLU010000012">
    <property type="protein sequence ID" value="MFD1219902.1"/>
    <property type="molecule type" value="Genomic_DNA"/>
</dbReference>
<protein>
    <submittedName>
        <fullName evidence="8">MATE family efflux transporter</fullName>
    </submittedName>
</protein>
<gene>
    <name evidence="8" type="ORF">ACFQ4B_07215</name>
</gene>
<feature type="transmembrane region" description="Helical" evidence="7">
    <location>
        <begin position="253"/>
        <end position="273"/>
    </location>
</feature>
<keyword evidence="5 7" id="KW-1133">Transmembrane helix</keyword>
<evidence type="ECO:0000256" key="3">
    <source>
        <dbReference type="ARBA" id="ARBA00022475"/>
    </source>
</evidence>
<evidence type="ECO:0000256" key="1">
    <source>
        <dbReference type="ARBA" id="ARBA00004651"/>
    </source>
</evidence>
<feature type="transmembrane region" description="Helical" evidence="7">
    <location>
        <begin position="384"/>
        <end position="402"/>
    </location>
</feature>
<keyword evidence="2" id="KW-0813">Transport</keyword>
<dbReference type="Pfam" id="PF01554">
    <property type="entry name" value="MatE"/>
    <property type="match status" value="2"/>
</dbReference>
<keyword evidence="9" id="KW-1185">Reference proteome</keyword>
<feature type="transmembrane region" description="Helical" evidence="7">
    <location>
        <begin position="279"/>
        <end position="299"/>
    </location>
</feature>
<evidence type="ECO:0000313" key="8">
    <source>
        <dbReference type="EMBL" id="MFD1219902.1"/>
    </source>
</evidence>
<feature type="transmembrane region" description="Helical" evidence="7">
    <location>
        <begin position="92"/>
        <end position="108"/>
    </location>
</feature>
<dbReference type="RefSeq" id="WP_345594431.1">
    <property type="nucleotide sequence ID" value="NZ_BAABJG010000055.1"/>
</dbReference>
<comment type="subcellular location">
    <subcellularLocation>
        <location evidence="1">Cell membrane</location>
        <topology evidence="1">Multi-pass membrane protein</topology>
    </subcellularLocation>
</comment>
<comment type="caution">
    <text evidence="8">The sequence shown here is derived from an EMBL/GenBank/DDBJ whole genome shotgun (WGS) entry which is preliminary data.</text>
</comment>
<feature type="transmembrane region" description="Helical" evidence="7">
    <location>
        <begin position="128"/>
        <end position="148"/>
    </location>
</feature>
<evidence type="ECO:0000256" key="5">
    <source>
        <dbReference type="ARBA" id="ARBA00022989"/>
    </source>
</evidence>
<dbReference type="PANTHER" id="PTHR42925">
    <property type="entry name" value="MULTIDRUG AND TOXIN EFFLUX PROTEIN MATE FAMILY"/>
    <property type="match status" value="1"/>
</dbReference>
<keyword evidence="3" id="KW-1003">Cell membrane</keyword>
<feature type="transmembrane region" description="Helical" evidence="7">
    <location>
        <begin position="311"/>
        <end position="332"/>
    </location>
</feature>
<feature type="transmembrane region" description="Helical" evidence="7">
    <location>
        <begin position="187"/>
        <end position="211"/>
    </location>
</feature>
<organism evidence="8 9">
    <name type="scientific">Paenibacillus vulneris</name>
    <dbReference type="NCBI Taxonomy" id="1133364"/>
    <lineage>
        <taxon>Bacteria</taxon>
        <taxon>Bacillati</taxon>
        <taxon>Bacillota</taxon>
        <taxon>Bacilli</taxon>
        <taxon>Bacillales</taxon>
        <taxon>Paenibacillaceae</taxon>
        <taxon>Paenibacillus</taxon>
    </lineage>
</organism>
<sequence>MTDKKKWSLWALAWPIAIEMLLQFLMGSVDTLMVSHISDYASSAVGLSNQVLNATSVMFMLINSGAGIVIAQKLGAGKAEHARRTAAITIKANLAVGAVLSLFIFYYADWLLGFMQAPEQVLPLAGTYLSIVGSNTIVLSLYAASSAIVRNTGNTRAPMLIVMGMNVIHLVLNYAFIYGAFGFPEWGILGVSISTVVSRTAALICSLAVMFKAFQPGFVKSDWKGFDKALVKEVWRIGWPMSINAASWNYSQAIIFAMVASMGAASLASFTYMNTIQSLPWLVGMSVAMASQIRVGHLYGARSFEACYRSAYTALWSGLAYVVMTSLVLWLAGRTALGWFTSDVEVLKIAVPLLGVNVLLQPLKMVNQAFAFSLNAVGDTRFTAATNMASMWLVAAACSYYFGIALGWGITGIYAAMILDEAIRGILVAVRWKKRGRLKSPAENVSLGQKQVSL</sequence>
<dbReference type="InterPro" id="IPR047135">
    <property type="entry name" value="YsiQ"/>
</dbReference>
<feature type="transmembrane region" description="Helical" evidence="7">
    <location>
        <begin position="51"/>
        <end position="71"/>
    </location>
</feature>
<dbReference type="InterPro" id="IPR002528">
    <property type="entry name" value="MATE_fam"/>
</dbReference>
<evidence type="ECO:0000256" key="2">
    <source>
        <dbReference type="ARBA" id="ARBA00022448"/>
    </source>
</evidence>
<feature type="transmembrane region" description="Helical" evidence="7">
    <location>
        <begin position="7"/>
        <end position="26"/>
    </location>
</feature>
<dbReference type="PIRSF" id="PIRSF006603">
    <property type="entry name" value="DinF"/>
    <property type="match status" value="1"/>
</dbReference>
<proteinExistence type="predicted"/>
<name>A0ABW3UHZ4_9BACL</name>
<evidence type="ECO:0000256" key="6">
    <source>
        <dbReference type="ARBA" id="ARBA00023136"/>
    </source>
</evidence>
<dbReference type="PANTHER" id="PTHR42925:SF2">
    <property type="entry name" value="NA+ DRIVEN MULTIDRUG EFFLUX PUMP"/>
    <property type="match status" value="1"/>
</dbReference>
<keyword evidence="4 7" id="KW-0812">Transmembrane</keyword>